<evidence type="ECO:0000313" key="2">
    <source>
        <dbReference type="Proteomes" id="UP000037460"/>
    </source>
</evidence>
<reference evidence="2" key="1">
    <citation type="journal article" date="2015" name="PLoS Genet.">
        <title>Genome Sequence and Transcriptome Analyses of Chrysochromulina tobin: Metabolic Tools for Enhanced Algal Fitness in the Prominent Order Prymnesiales (Haptophyceae).</title>
        <authorList>
            <person name="Hovde B.T."/>
            <person name="Deodato C.R."/>
            <person name="Hunsperger H.M."/>
            <person name="Ryken S.A."/>
            <person name="Yost W."/>
            <person name="Jha R.K."/>
            <person name="Patterson J."/>
            <person name="Monnat R.J. Jr."/>
            <person name="Barlow S.B."/>
            <person name="Starkenburg S.R."/>
            <person name="Cattolico R.A."/>
        </authorList>
    </citation>
    <scope>NUCLEOTIDE SEQUENCE</scope>
    <source>
        <strain evidence="2">CCMP291</strain>
    </source>
</reference>
<feature type="non-terminal residue" evidence="1">
    <location>
        <position position="1"/>
    </location>
</feature>
<dbReference type="AlphaFoldDB" id="A0A0M0JQD1"/>
<proteinExistence type="predicted"/>
<name>A0A0M0JQD1_9EUKA</name>
<evidence type="ECO:0000313" key="1">
    <source>
        <dbReference type="EMBL" id="KOO28816.1"/>
    </source>
</evidence>
<accession>A0A0M0JQD1</accession>
<keyword evidence="2" id="KW-1185">Reference proteome</keyword>
<protein>
    <submittedName>
        <fullName evidence="1">Uncharacterized protein</fullName>
    </submittedName>
</protein>
<gene>
    <name evidence="1" type="ORF">Ctob_014322</name>
</gene>
<comment type="caution">
    <text evidence="1">The sequence shown here is derived from an EMBL/GenBank/DDBJ whole genome shotgun (WGS) entry which is preliminary data.</text>
</comment>
<organism evidence="1 2">
    <name type="scientific">Chrysochromulina tobinii</name>
    <dbReference type="NCBI Taxonomy" id="1460289"/>
    <lineage>
        <taxon>Eukaryota</taxon>
        <taxon>Haptista</taxon>
        <taxon>Haptophyta</taxon>
        <taxon>Prymnesiophyceae</taxon>
        <taxon>Prymnesiales</taxon>
        <taxon>Chrysochromulinaceae</taxon>
        <taxon>Chrysochromulina</taxon>
    </lineage>
</organism>
<dbReference type="EMBL" id="JWZX01002510">
    <property type="protein sequence ID" value="KOO28816.1"/>
    <property type="molecule type" value="Genomic_DNA"/>
</dbReference>
<dbReference type="Proteomes" id="UP000037460">
    <property type="component" value="Unassembled WGS sequence"/>
</dbReference>
<sequence>VTLKPFNPARDARRALRSVYVGDPVLEDVVEILDDSSHKALVVAGAWILLPTAWFEYMDTTAMPLFVTAQIVKKAKADRQAFEVKMIGDGVPSITVNYYVEKHPQAYAGMEERYLLNPSVKFLSREPCTM</sequence>